<reference evidence="7 8" key="1">
    <citation type="journal article" date="2014" name="Genome Announc.">
        <title>Draft Genome Sequence of Cytophaga fermentans JCM 21142T, a Facultative Anaerobe Isolated from Marine Mud.</title>
        <authorList>
            <person name="Starns D."/>
            <person name="Oshima K."/>
            <person name="Suda W."/>
            <person name="Iino T."/>
            <person name="Yuki M."/>
            <person name="Inoue J."/>
            <person name="Kitamura K."/>
            <person name="Iida T."/>
            <person name="Darby A."/>
            <person name="Hattori M."/>
            <person name="Ohkuma M."/>
        </authorList>
    </citation>
    <scope>NUCLEOTIDE SEQUENCE [LARGE SCALE GENOMIC DNA]</scope>
    <source>
        <strain evidence="7 8">JCM 21142</strain>
    </source>
</reference>
<dbReference type="Pfam" id="PF00512">
    <property type="entry name" value="HisKA"/>
    <property type="match status" value="1"/>
</dbReference>
<dbReference type="PANTHER" id="PTHR43547">
    <property type="entry name" value="TWO-COMPONENT HISTIDINE KINASE"/>
    <property type="match status" value="1"/>
</dbReference>
<dbReference type="InterPro" id="IPR001789">
    <property type="entry name" value="Sig_transdc_resp-reg_receiver"/>
</dbReference>
<dbReference type="CDD" id="cd19920">
    <property type="entry name" value="REC_PA4781-like"/>
    <property type="match status" value="1"/>
</dbReference>
<dbReference type="Proteomes" id="UP000019402">
    <property type="component" value="Unassembled WGS sequence"/>
</dbReference>
<proteinExistence type="predicted"/>
<comment type="caution">
    <text evidence="7">The sequence shown here is derived from an EMBL/GenBank/DDBJ whole genome shotgun (WGS) entry which is preliminary data.</text>
</comment>
<dbReference type="Gene3D" id="3.30.565.10">
    <property type="entry name" value="Histidine kinase-like ATPase, C-terminal domain"/>
    <property type="match status" value="1"/>
</dbReference>
<dbReference type="GO" id="GO:0000155">
    <property type="term" value="F:phosphorelay sensor kinase activity"/>
    <property type="evidence" value="ECO:0007669"/>
    <property type="project" value="InterPro"/>
</dbReference>
<dbReference type="CDD" id="cd00082">
    <property type="entry name" value="HisKA"/>
    <property type="match status" value="1"/>
</dbReference>
<evidence type="ECO:0000256" key="4">
    <source>
        <dbReference type="PROSITE-ProRule" id="PRU00169"/>
    </source>
</evidence>
<dbReference type="PROSITE" id="PS50110">
    <property type="entry name" value="RESPONSE_REGULATORY"/>
    <property type="match status" value="1"/>
</dbReference>
<dbReference type="STRING" id="869213.GCA_000517085_03283"/>
<dbReference type="InterPro" id="IPR003661">
    <property type="entry name" value="HisK_dim/P_dom"/>
</dbReference>
<dbReference type="SUPFAM" id="SSF55874">
    <property type="entry name" value="ATPase domain of HSP90 chaperone/DNA topoisomerase II/histidine kinase"/>
    <property type="match status" value="1"/>
</dbReference>
<evidence type="ECO:0000313" key="7">
    <source>
        <dbReference type="EMBL" id="GAF01593.1"/>
    </source>
</evidence>
<accession>W7Y255</accession>
<evidence type="ECO:0000259" key="6">
    <source>
        <dbReference type="PROSITE" id="PS50110"/>
    </source>
</evidence>
<keyword evidence="8" id="KW-1185">Reference proteome</keyword>
<dbReference type="InterPro" id="IPR005467">
    <property type="entry name" value="His_kinase_dom"/>
</dbReference>
<protein>
    <recommendedName>
        <fullName evidence="2">histidine kinase</fullName>
        <ecNumber evidence="2">2.7.13.3</ecNumber>
    </recommendedName>
</protein>
<dbReference type="RefSeq" id="WP_027472722.1">
    <property type="nucleotide sequence ID" value="NZ_BAMD01000002.1"/>
</dbReference>
<dbReference type="EMBL" id="BAMD01000002">
    <property type="protein sequence ID" value="GAF01593.1"/>
    <property type="molecule type" value="Genomic_DNA"/>
</dbReference>
<dbReference type="PANTHER" id="PTHR43547:SF2">
    <property type="entry name" value="HYBRID SIGNAL TRANSDUCTION HISTIDINE KINASE C"/>
    <property type="match status" value="1"/>
</dbReference>
<evidence type="ECO:0000256" key="2">
    <source>
        <dbReference type="ARBA" id="ARBA00012438"/>
    </source>
</evidence>
<comment type="catalytic activity">
    <reaction evidence="1">
        <text>ATP + protein L-histidine = ADP + protein N-phospho-L-histidine.</text>
        <dbReference type="EC" id="2.7.13.3"/>
    </reaction>
</comment>
<gene>
    <name evidence="7" type="ORF">JCM21142_205</name>
</gene>
<dbReference type="InterPro" id="IPR003594">
    <property type="entry name" value="HATPase_dom"/>
</dbReference>
<dbReference type="OrthoDB" id="9781208at2"/>
<dbReference type="InterPro" id="IPR036097">
    <property type="entry name" value="HisK_dim/P_sf"/>
</dbReference>
<dbReference type="SMART" id="SM00448">
    <property type="entry name" value="REC"/>
    <property type="match status" value="1"/>
</dbReference>
<dbReference type="InterPro" id="IPR011006">
    <property type="entry name" value="CheY-like_superfamily"/>
</dbReference>
<dbReference type="SMART" id="SM00388">
    <property type="entry name" value="HisKA"/>
    <property type="match status" value="1"/>
</dbReference>
<dbReference type="EC" id="2.7.13.3" evidence="2"/>
<organism evidence="7 8">
    <name type="scientific">Saccharicrinis fermentans DSM 9555 = JCM 21142</name>
    <dbReference type="NCBI Taxonomy" id="869213"/>
    <lineage>
        <taxon>Bacteria</taxon>
        <taxon>Pseudomonadati</taxon>
        <taxon>Bacteroidota</taxon>
        <taxon>Bacteroidia</taxon>
        <taxon>Marinilabiliales</taxon>
        <taxon>Marinilabiliaceae</taxon>
        <taxon>Saccharicrinis</taxon>
    </lineage>
</organism>
<evidence type="ECO:0000259" key="5">
    <source>
        <dbReference type="PROSITE" id="PS50109"/>
    </source>
</evidence>
<dbReference type="AlphaFoldDB" id="W7Y255"/>
<dbReference type="SUPFAM" id="SSF47384">
    <property type="entry name" value="Homodimeric domain of signal transducing histidine kinase"/>
    <property type="match status" value="1"/>
</dbReference>
<evidence type="ECO:0000313" key="8">
    <source>
        <dbReference type="Proteomes" id="UP000019402"/>
    </source>
</evidence>
<dbReference type="SUPFAM" id="SSF52172">
    <property type="entry name" value="CheY-like"/>
    <property type="match status" value="1"/>
</dbReference>
<name>W7Y255_9BACT</name>
<feature type="domain" description="Response regulatory" evidence="6">
    <location>
        <begin position="4"/>
        <end position="120"/>
    </location>
</feature>
<sequence length="389" mass="43892">MNDRVLVVDDNPKNLQIIAALLSENNYTVEVALNGSSAIKWLSGERFDAILLDIMMPEMNGFETCDIIKQNPDNVNIPIIFLTARQDIESITEGFEKGGVDFITKPFNQKELLVRLSTHIELKKSREKLIDVNGWLSSEVEKKTLELKKSNDKLKLANENLKVLDVAKNDFLNSISHELRTPLNGIVGSINLLKSLTHDEYIQEIVSLLDSSVNNLEKYSYAALQISNLQLKGESQLDLKPIDLLPVVRTVLLGFCEKAKQKGLDTKFVAECTEGIVEADQEFIQNAVLALLECSLIFTKKGFIDVVVSSNEDYIIVKIVDSGSSYEGQELNHFFKSVSSQNYRFERNNAMELYLAKMIILLHKGKVEFENMEDNSGAATIFYMPRKMI</sequence>
<dbReference type="Gene3D" id="3.40.50.2300">
    <property type="match status" value="1"/>
</dbReference>
<feature type="domain" description="Histidine kinase" evidence="5">
    <location>
        <begin position="174"/>
        <end position="388"/>
    </location>
</feature>
<dbReference type="Pfam" id="PF00072">
    <property type="entry name" value="Response_reg"/>
    <property type="match status" value="1"/>
</dbReference>
<dbReference type="PROSITE" id="PS50109">
    <property type="entry name" value="HIS_KIN"/>
    <property type="match status" value="1"/>
</dbReference>
<evidence type="ECO:0000256" key="3">
    <source>
        <dbReference type="ARBA" id="ARBA00022553"/>
    </source>
</evidence>
<keyword evidence="3 4" id="KW-0597">Phosphoprotein</keyword>
<evidence type="ECO:0000256" key="1">
    <source>
        <dbReference type="ARBA" id="ARBA00000085"/>
    </source>
</evidence>
<feature type="modified residue" description="4-aspartylphosphate" evidence="4">
    <location>
        <position position="53"/>
    </location>
</feature>
<dbReference type="Gene3D" id="1.10.287.130">
    <property type="match status" value="1"/>
</dbReference>
<dbReference type="InterPro" id="IPR036890">
    <property type="entry name" value="HATPase_C_sf"/>
</dbReference>
<dbReference type="Pfam" id="PF02518">
    <property type="entry name" value="HATPase_c"/>
    <property type="match status" value="1"/>
</dbReference>
<dbReference type="eggNOG" id="COG3437">
    <property type="taxonomic scope" value="Bacteria"/>
</dbReference>